<proteinExistence type="predicted"/>
<name>A0A8E2F9X2_9PEZI</name>
<evidence type="ECO:0000313" key="3">
    <source>
        <dbReference type="Proteomes" id="UP000250140"/>
    </source>
</evidence>
<reference evidence="2 3" key="1">
    <citation type="journal article" date="2016" name="Nat. Commun.">
        <title>Ectomycorrhizal ecology is imprinted in the genome of the dominant symbiotic fungus Cenococcum geophilum.</title>
        <authorList>
            <consortium name="DOE Joint Genome Institute"/>
            <person name="Peter M."/>
            <person name="Kohler A."/>
            <person name="Ohm R.A."/>
            <person name="Kuo A."/>
            <person name="Krutzmann J."/>
            <person name="Morin E."/>
            <person name="Arend M."/>
            <person name="Barry K.W."/>
            <person name="Binder M."/>
            <person name="Choi C."/>
            <person name="Clum A."/>
            <person name="Copeland A."/>
            <person name="Grisel N."/>
            <person name="Haridas S."/>
            <person name="Kipfer T."/>
            <person name="LaButti K."/>
            <person name="Lindquist E."/>
            <person name="Lipzen A."/>
            <person name="Maire R."/>
            <person name="Meier B."/>
            <person name="Mihaltcheva S."/>
            <person name="Molinier V."/>
            <person name="Murat C."/>
            <person name="Poggeler S."/>
            <person name="Quandt C.A."/>
            <person name="Sperisen C."/>
            <person name="Tritt A."/>
            <person name="Tisserant E."/>
            <person name="Crous P.W."/>
            <person name="Henrissat B."/>
            <person name="Nehls U."/>
            <person name="Egli S."/>
            <person name="Spatafora J.W."/>
            <person name="Grigoriev I.V."/>
            <person name="Martin F.M."/>
        </authorList>
    </citation>
    <scope>NUCLEOTIDE SEQUENCE [LARGE SCALE GENOMIC DNA]</scope>
    <source>
        <strain evidence="2 3">CBS 207.34</strain>
    </source>
</reference>
<evidence type="ECO:0000313" key="2">
    <source>
        <dbReference type="EMBL" id="OCL12746.1"/>
    </source>
</evidence>
<dbReference type="Proteomes" id="UP000250140">
    <property type="component" value="Unassembled WGS sequence"/>
</dbReference>
<protein>
    <submittedName>
        <fullName evidence="2">Uncharacterized protein</fullName>
    </submittedName>
</protein>
<sequence>MKLPPQPGLLLSRKSAIQPCGPALRQPARPTTHNQPPTQNGPELRRKRTDLSDSNAKPQRTLKPFQIHTWPKVPSRHPVQRVQRSPARASAARTCSPFGPRKGQNAKGLFARQKEKGKRKEARKQGRKECSTQSKYQATKHQASSREQ</sequence>
<feature type="compositionally biased region" description="Polar residues" evidence="1">
    <location>
        <begin position="29"/>
        <end position="41"/>
    </location>
</feature>
<dbReference type="AlphaFoldDB" id="A0A8E2F9X2"/>
<feature type="region of interest" description="Disordered" evidence="1">
    <location>
        <begin position="1"/>
        <end position="148"/>
    </location>
</feature>
<feature type="compositionally biased region" description="Polar residues" evidence="1">
    <location>
        <begin position="131"/>
        <end position="142"/>
    </location>
</feature>
<gene>
    <name evidence="2" type="ORF">AOQ84DRAFT_141225</name>
</gene>
<organism evidence="2 3">
    <name type="scientific">Glonium stellatum</name>
    <dbReference type="NCBI Taxonomy" id="574774"/>
    <lineage>
        <taxon>Eukaryota</taxon>
        <taxon>Fungi</taxon>
        <taxon>Dikarya</taxon>
        <taxon>Ascomycota</taxon>
        <taxon>Pezizomycotina</taxon>
        <taxon>Dothideomycetes</taxon>
        <taxon>Pleosporomycetidae</taxon>
        <taxon>Gloniales</taxon>
        <taxon>Gloniaceae</taxon>
        <taxon>Glonium</taxon>
    </lineage>
</organism>
<dbReference type="EMBL" id="KV748836">
    <property type="protein sequence ID" value="OCL12746.1"/>
    <property type="molecule type" value="Genomic_DNA"/>
</dbReference>
<accession>A0A8E2F9X2</accession>
<keyword evidence="3" id="KW-1185">Reference proteome</keyword>
<evidence type="ECO:0000256" key="1">
    <source>
        <dbReference type="SAM" id="MobiDB-lite"/>
    </source>
</evidence>